<dbReference type="Proteomes" id="UP001305414">
    <property type="component" value="Unassembled WGS sequence"/>
</dbReference>
<evidence type="ECO:0000313" key="1">
    <source>
        <dbReference type="EMBL" id="KAK5636082.1"/>
    </source>
</evidence>
<gene>
    <name evidence="1" type="ORF">RRF57_011794</name>
</gene>
<comment type="caution">
    <text evidence="1">The sequence shown here is derived from an EMBL/GenBank/DDBJ whole genome shotgun (WGS) entry which is preliminary data.</text>
</comment>
<dbReference type="EMBL" id="JAWHQM010000062">
    <property type="protein sequence ID" value="KAK5636082.1"/>
    <property type="molecule type" value="Genomic_DNA"/>
</dbReference>
<keyword evidence="2" id="KW-1185">Reference proteome</keyword>
<name>A0AAN7ZA87_9PEZI</name>
<organism evidence="1 2">
    <name type="scientific">Xylaria bambusicola</name>
    <dbReference type="NCBI Taxonomy" id="326684"/>
    <lineage>
        <taxon>Eukaryota</taxon>
        <taxon>Fungi</taxon>
        <taxon>Dikarya</taxon>
        <taxon>Ascomycota</taxon>
        <taxon>Pezizomycotina</taxon>
        <taxon>Sordariomycetes</taxon>
        <taxon>Xylariomycetidae</taxon>
        <taxon>Xylariales</taxon>
        <taxon>Xylariaceae</taxon>
        <taxon>Xylaria</taxon>
    </lineage>
</organism>
<protein>
    <submittedName>
        <fullName evidence="1">Uncharacterized protein</fullName>
    </submittedName>
</protein>
<accession>A0AAN7ZA87</accession>
<reference evidence="1 2" key="1">
    <citation type="submission" date="2023-10" db="EMBL/GenBank/DDBJ databases">
        <title>Draft genome sequence of Xylaria bambusicola isolate GMP-LS, the root and basal stem rot pathogen of sugarcane in Indonesia.</title>
        <authorList>
            <person name="Selvaraj P."/>
            <person name="Muralishankar V."/>
            <person name="Muruganantham S."/>
            <person name="Sp S."/>
            <person name="Haryani S."/>
            <person name="Lau K.J.X."/>
            <person name="Naqvi N.I."/>
        </authorList>
    </citation>
    <scope>NUCLEOTIDE SEQUENCE [LARGE SCALE GENOMIC DNA]</scope>
    <source>
        <strain evidence="1">GMP-LS</strain>
    </source>
</reference>
<proteinExistence type="predicted"/>
<evidence type="ECO:0000313" key="2">
    <source>
        <dbReference type="Proteomes" id="UP001305414"/>
    </source>
</evidence>
<dbReference type="AlphaFoldDB" id="A0AAN7ZA87"/>
<sequence length="61" mass="6831">MASMALTYVLVNYDFKLGPDQPKASSRLWTNTPNEKGTGLERKFGSHYSITGWESGPFFSI</sequence>